<feature type="domain" description="Kazal-like" evidence="7">
    <location>
        <begin position="25"/>
        <end position="80"/>
    </location>
</feature>
<dbReference type="PROSITE" id="PS51465">
    <property type="entry name" value="KAZAL_2"/>
    <property type="match status" value="1"/>
</dbReference>
<evidence type="ECO:0000256" key="3">
    <source>
        <dbReference type="ARBA" id="ARBA00022690"/>
    </source>
</evidence>
<keyword evidence="3" id="KW-0646">Protease inhibitor</keyword>
<dbReference type="OrthoDB" id="126772at2759"/>
<dbReference type="Gene3D" id="3.30.60.30">
    <property type="match status" value="1"/>
</dbReference>
<comment type="caution">
    <text evidence="8">The sequence shown here is derived from an EMBL/GenBank/DDBJ whole genome shotgun (WGS) entry which is preliminary data.</text>
</comment>
<dbReference type="SMART" id="SM00280">
    <property type="entry name" value="KAZAL"/>
    <property type="match status" value="1"/>
</dbReference>
<accession>A0A9Q1I5P2</accession>
<gene>
    <name evidence="8" type="ORF">COCON_G00052250</name>
</gene>
<dbReference type="FunFam" id="3.30.60.30:FF:000031">
    <property type="entry name" value="Serine protease inhibitor Kazal-type 2"/>
    <property type="match status" value="1"/>
</dbReference>
<reference evidence="8" key="1">
    <citation type="journal article" date="2023" name="Science">
        <title>Genome structures resolve the early diversification of teleost fishes.</title>
        <authorList>
            <person name="Parey E."/>
            <person name="Louis A."/>
            <person name="Montfort J."/>
            <person name="Bouchez O."/>
            <person name="Roques C."/>
            <person name="Iampietro C."/>
            <person name="Lluch J."/>
            <person name="Castinel A."/>
            <person name="Donnadieu C."/>
            <person name="Desvignes T."/>
            <person name="Floi Bucao C."/>
            <person name="Jouanno E."/>
            <person name="Wen M."/>
            <person name="Mejri S."/>
            <person name="Dirks R."/>
            <person name="Jansen H."/>
            <person name="Henkel C."/>
            <person name="Chen W.J."/>
            <person name="Zahm M."/>
            <person name="Cabau C."/>
            <person name="Klopp C."/>
            <person name="Thompson A.W."/>
            <person name="Robinson-Rechavi M."/>
            <person name="Braasch I."/>
            <person name="Lecointre G."/>
            <person name="Bobe J."/>
            <person name="Postlethwait J.H."/>
            <person name="Berthelot C."/>
            <person name="Roest Crollius H."/>
            <person name="Guiguen Y."/>
        </authorList>
    </citation>
    <scope>NUCLEOTIDE SEQUENCE</scope>
    <source>
        <strain evidence="8">Concon-B</strain>
    </source>
</reference>
<protein>
    <recommendedName>
        <fullName evidence="7">Kazal-like domain-containing protein</fullName>
    </recommendedName>
</protein>
<sequence>MRIGTRLVVLFCFTALVTVSAAPSTPIAPNCSAYFLPMCTRDFSPVCGNDGVTYSNDCMLCLWNKENQANIAIAWKGECE</sequence>
<evidence type="ECO:0000256" key="1">
    <source>
        <dbReference type="ARBA" id="ARBA00004613"/>
    </source>
</evidence>
<comment type="subcellular location">
    <subcellularLocation>
        <location evidence="1">Secreted</location>
    </subcellularLocation>
</comment>
<organism evidence="8 9">
    <name type="scientific">Conger conger</name>
    <name type="common">Conger eel</name>
    <name type="synonym">Muraena conger</name>
    <dbReference type="NCBI Taxonomy" id="82655"/>
    <lineage>
        <taxon>Eukaryota</taxon>
        <taxon>Metazoa</taxon>
        <taxon>Chordata</taxon>
        <taxon>Craniata</taxon>
        <taxon>Vertebrata</taxon>
        <taxon>Euteleostomi</taxon>
        <taxon>Actinopterygii</taxon>
        <taxon>Neopterygii</taxon>
        <taxon>Teleostei</taxon>
        <taxon>Anguilliformes</taxon>
        <taxon>Congridae</taxon>
        <taxon>Conger</taxon>
    </lineage>
</organism>
<dbReference type="Pfam" id="PF00050">
    <property type="entry name" value="Kazal_1"/>
    <property type="match status" value="1"/>
</dbReference>
<keyword evidence="9" id="KW-1185">Reference proteome</keyword>
<keyword evidence="5" id="KW-1015">Disulfide bond</keyword>
<dbReference type="PRINTS" id="PR00290">
    <property type="entry name" value="KAZALINHBTR"/>
</dbReference>
<feature type="chain" id="PRO_5040444855" description="Kazal-like domain-containing protein" evidence="6">
    <location>
        <begin position="22"/>
        <end position="80"/>
    </location>
</feature>
<dbReference type="PANTHER" id="PTHR47729:SF1">
    <property type="entry name" value="OVOMUCOID-LIKE-RELATED"/>
    <property type="match status" value="1"/>
</dbReference>
<evidence type="ECO:0000256" key="2">
    <source>
        <dbReference type="ARBA" id="ARBA00022525"/>
    </source>
</evidence>
<evidence type="ECO:0000256" key="4">
    <source>
        <dbReference type="ARBA" id="ARBA00022900"/>
    </source>
</evidence>
<dbReference type="PROSITE" id="PS00282">
    <property type="entry name" value="KAZAL_1"/>
    <property type="match status" value="1"/>
</dbReference>
<dbReference type="AlphaFoldDB" id="A0A9Q1I5P2"/>
<proteinExistence type="predicted"/>
<feature type="signal peptide" evidence="6">
    <location>
        <begin position="1"/>
        <end position="21"/>
    </location>
</feature>
<evidence type="ECO:0000256" key="5">
    <source>
        <dbReference type="ARBA" id="ARBA00023157"/>
    </source>
</evidence>
<name>A0A9Q1I5P2_CONCO</name>
<evidence type="ECO:0000313" key="9">
    <source>
        <dbReference type="Proteomes" id="UP001152803"/>
    </source>
</evidence>
<dbReference type="PANTHER" id="PTHR47729">
    <property type="entry name" value="SERINE PEPTIDASE INHIBITOR, KAZAL TYPE 2, TANDEM DUPLICATE 1-RELATED"/>
    <property type="match status" value="1"/>
</dbReference>
<dbReference type="GO" id="GO:0005576">
    <property type="term" value="C:extracellular region"/>
    <property type="evidence" value="ECO:0007669"/>
    <property type="project" value="UniProtKB-SubCell"/>
</dbReference>
<evidence type="ECO:0000259" key="7">
    <source>
        <dbReference type="PROSITE" id="PS51465"/>
    </source>
</evidence>
<dbReference type="InterPro" id="IPR051597">
    <property type="entry name" value="Bifunctional_prot_inhibitor"/>
</dbReference>
<dbReference type="Proteomes" id="UP001152803">
    <property type="component" value="Unassembled WGS sequence"/>
</dbReference>
<evidence type="ECO:0000256" key="6">
    <source>
        <dbReference type="SAM" id="SignalP"/>
    </source>
</evidence>
<dbReference type="GO" id="GO:0004867">
    <property type="term" value="F:serine-type endopeptidase inhibitor activity"/>
    <property type="evidence" value="ECO:0007669"/>
    <property type="project" value="UniProtKB-KW"/>
</dbReference>
<dbReference type="InterPro" id="IPR001239">
    <property type="entry name" value="Prot_inh_Kazal-m"/>
</dbReference>
<evidence type="ECO:0000313" key="8">
    <source>
        <dbReference type="EMBL" id="KAJ8282706.1"/>
    </source>
</evidence>
<keyword evidence="2" id="KW-0964">Secreted</keyword>
<dbReference type="InterPro" id="IPR002350">
    <property type="entry name" value="Kazal_dom"/>
</dbReference>
<keyword evidence="6" id="KW-0732">Signal</keyword>
<dbReference type="InterPro" id="IPR036058">
    <property type="entry name" value="Kazal_dom_sf"/>
</dbReference>
<keyword evidence="4" id="KW-0722">Serine protease inhibitor</keyword>
<dbReference type="EMBL" id="JAFJMO010000003">
    <property type="protein sequence ID" value="KAJ8282706.1"/>
    <property type="molecule type" value="Genomic_DNA"/>
</dbReference>
<dbReference type="SUPFAM" id="SSF100895">
    <property type="entry name" value="Kazal-type serine protease inhibitors"/>
    <property type="match status" value="1"/>
</dbReference>